<comment type="catalytic activity">
    <reaction evidence="1 7">
        <text>dTDP-alpha-D-glucose = dTDP-4-dehydro-6-deoxy-alpha-D-glucose + H2O</text>
        <dbReference type="Rhea" id="RHEA:17221"/>
        <dbReference type="ChEBI" id="CHEBI:15377"/>
        <dbReference type="ChEBI" id="CHEBI:57477"/>
        <dbReference type="ChEBI" id="CHEBI:57649"/>
        <dbReference type="EC" id="4.2.1.46"/>
    </reaction>
</comment>
<dbReference type="InterPro" id="IPR036291">
    <property type="entry name" value="NAD(P)-bd_dom_sf"/>
</dbReference>
<keyword evidence="5" id="KW-0520">NAD</keyword>
<sequence>MNILVTGGCGFIGTNFIYFMLNESQHTLINLDKLTYAGNLENLRSVEERYAGTRYFFEHGDICDAELVPDLLKKYSIDVIVNFAAESHVDRSINEPGMFIQSNTQGTYNLLEASRQAGIKKFIQVSTDEVYGSLGPQGSFKEDSPLAPNSPYAASKASADLLCRAFFKTYHFPVTITRCSNNYGPFQFPEKLVPLTFLRARDNESIPVYGQGENIRDWIYVSDHCRGIKLCIEKAGPGSIYNFGGNAEYKNLDVIKKILDIMGKSHKLIRFVQDRPGHDLRYAMDFTLAKKDLGFEPSVKFTEGLELTINWYLNNNKWVDSIKSGDYIRFMDKWYKERE</sequence>
<keyword evidence="6 7" id="KW-0456">Lyase</keyword>
<organism evidence="9 10">
    <name type="scientific">Desulfonatronospira thiodismutans ASO3-1</name>
    <dbReference type="NCBI Taxonomy" id="555779"/>
    <lineage>
        <taxon>Bacteria</taxon>
        <taxon>Pseudomonadati</taxon>
        <taxon>Thermodesulfobacteriota</taxon>
        <taxon>Desulfovibrionia</taxon>
        <taxon>Desulfovibrionales</taxon>
        <taxon>Desulfonatronovibrionaceae</taxon>
        <taxon>Desulfonatronospira</taxon>
    </lineage>
</organism>
<comment type="caution">
    <text evidence="9">The sequence shown here is derived from an EMBL/GenBank/DDBJ whole genome shotgun (WGS) entry which is preliminary data.</text>
</comment>
<dbReference type="CDD" id="cd05246">
    <property type="entry name" value="dTDP_GD_SDR_e"/>
    <property type="match status" value="1"/>
</dbReference>
<dbReference type="EMBL" id="ACJN02000001">
    <property type="protein sequence ID" value="EFI36010.1"/>
    <property type="molecule type" value="Genomic_DNA"/>
</dbReference>
<evidence type="ECO:0000313" key="10">
    <source>
        <dbReference type="Proteomes" id="UP000005496"/>
    </source>
</evidence>
<evidence type="ECO:0000256" key="6">
    <source>
        <dbReference type="ARBA" id="ARBA00023239"/>
    </source>
</evidence>
<keyword evidence="10" id="KW-1185">Reference proteome</keyword>
<evidence type="ECO:0000256" key="7">
    <source>
        <dbReference type="RuleBase" id="RU004473"/>
    </source>
</evidence>
<dbReference type="PANTHER" id="PTHR43000">
    <property type="entry name" value="DTDP-D-GLUCOSE 4,6-DEHYDRATASE-RELATED"/>
    <property type="match status" value="1"/>
</dbReference>
<evidence type="ECO:0000256" key="2">
    <source>
        <dbReference type="ARBA" id="ARBA00001911"/>
    </source>
</evidence>
<dbReference type="RefSeq" id="WP_008869138.1">
    <property type="nucleotide sequence ID" value="NZ_ACJN02000001.1"/>
</dbReference>
<proteinExistence type="inferred from homology"/>
<evidence type="ECO:0000256" key="3">
    <source>
        <dbReference type="ARBA" id="ARBA00008178"/>
    </source>
</evidence>
<reference evidence="9" key="1">
    <citation type="submission" date="2010-05" db="EMBL/GenBank/DDBJ databases">
        <title>The draft genome of Desulfonatronospira thiodismutans ASO3-1.</title>
        <authorList>
            <consortium name="US DOE Joint Genome Institute (JGI-PGF)"/>
            <person name="Lucas S."/>
            <person name="Copeland A."/>
            <person name="Lapidus A."/>
            <person name="Cheng J.-F."/>
            <person name="Bruce D."/>
            <person name="Goodwin L."/>
            <person name="Pitluck S."/>
            <person name="Chertkov O."/>
            <person name="Brettin T."/>
            <person name="Detter J.C."/>
            <person name="Han C."/>
            <person name="Land M.L."/>
            <person name="Hauser L."/>
            <person name="Kyrpides N."/>
            <person name="Mikhailova N."/>
            <person name="Muyzer G."/>
            <person name="Woyke T."/>
        </authorList>
    </citation>
    <scope>NUCLEOTIDE SEQUENCE [LARGE SCALE GENOMIC DNA]</scope>
    <source>
        <strain evidence="9">ASO3-1</strain>
    </source>
</reference>
<dbReference type="NCBIfam" id="TIGR01181">
    <property type="entry name" value="dTDP_gluc_dehyt"/>
    <property type="match status" value="1"/>
</dbReference>
<dbReference type="SUPFAM" id="SSF51735">
    <property type="entry name" value="NAD(P)-binding Rossmann-fold domains"/>
    <property type="match status" value="1"/>
</dbReference>
<dbReference type="Proteomes" id="UP000005496">
    <property type="component" value="Unassembled WGS sequence"/>
</dbReference>
<dbReference type="Gene3D" id="3.90.25.10">
    <property type="entry name" value="UDP-galactose 4-epimerase, domain 1"/>
    <property type="match status" value="1"/>
</dbReference>
<dbReference type="GO" id="GO:0008460">
    <property type="term" value="F:dTDP-glucose 4,6-dehydratase activity"/>
    <property type="evidence" value="ECO:0007669"/>
    <property type="project" value="UniProtKB-EC"/>
</dbReference>
<protein>
    <recommendedName>
        <fullName evidence="4 7">dTDP-glucose 4,6-dehydratase</fullName>
        <ecNumber evidence="4 7">4.2.1.46</ecNumber>
    </recommendedName>
</protein>
<gene>
    <name evidence="9" type="ORF">Dthio_PD3452</name>
</gene>
<dbReference type="Gene3D" id="3.40.50.720">
    <property type="entry name" value="NAD(P)-binding Rossmann-like Domain"/>
    <property type="match status" value="1"/>
</dbReference>
<evidence type="ECO:0000256" key="4">
    <source>
        <dbReference type="ARBA" id="ARBA00011990"/>
    </source>
</evidence>
<dbReference type="Pfam" id="PF16363">
    <property type="entry name" value="GDP_Man_Dehyd"/>
    <property type="match status" value="1"/>
</dbReference>
<accession>D6SMU9</accession>
<dbReference type="EC" id="4.2.1.46" evidence="4 7"/>
<comment type="similarity">
    <text evidence="3 7">Belongs to the NAD(P)-dependent epimerase/dehydratase family. dTDP-glucose dehydratase subfamily.</text>
</comment>
<dbReference type="InterPro" id="IPR005888">
    <property type="entry name" value="dTDP_Gluc_deHydtase"/>
</dbReference>
<dbReference type="AlphaFoldDB" id="D6SMU9"/>
<evidence type="ECO:0000256" key="1">
    <source>
        <dbReference type="ARBA" id="ARBA00001539"/>
    </source>
</evidence>
<dbReference type="eggNOG" id="COG1088">
    <property type="taxonomic scope" value="Bacteria"/>
</dbReference>
<evidence type="ECO:0000313" key="9">
    <source>
        <dbReference type="EMBL" id="EFI36010.1"/>
    </source>
</evidence>
<evidence type="ECO:0000256" key="5">
    <source>
        <dbReference type="ARBA" id="ARBA00023027"/>
    </source>
</evidence>
<evidence type="ECO:0000259" key="8">
    <source>
        <dbReference type="Pfam" id="PF16363"/>
    </source>
</evidence>
<dbReference type="InterPro" id="IPR016040">
    <property type="entry name" value="NAD(P)-bd_dom"/>
</dbReference>
<dbReference type="OrthoDB" id="9803010at2"/>
<name>D6SMU9_9BACT</name>
<dbReference type="GO" id="GO:0009225">
    <property type="term" value="P:nucleotide-sugar metabolic process"/>
    <property type="evidence" value="ECO:0007669"/>
    <property type="project" value="InterPro"/>
</dbReference>
<feature type="domain" description="NAD(P)-binding" evidence="8">
    <location>
        <begin position="4"/>
        <end position="306"/>
    </location>
</feature>
<comment type="cofactor">
    <cofactor evidence="2 7">
        <name>NAD(+)</name>
        <dbReference type="ChEBI" id="CHEBI:57540"/>
    </cofactor>
</comment>